<dbReference type="PIRSF" id="PIRSF000350">
    <property type="entry name" value="Mercury_reductase_MerA"/>
    <property type="match status" value="1"/>
</dbReference>
<dbReference type="InterPro" id="IPR016156">
    <property type="entry name" value="FAD/NAD-linked_Rdtase_dimer_sf"/>
</dbReference>
<evidence type="ECO:0000313" key="16">
    <source>
        <dbReference type="EMBL" id="CAD8877517.1"/>
    </source>
</evidence>
<dbReference type="GO" id="GO:0004362">
    <property type="term" value="F:glutathione-disulfide reductase (NADPH) activity"/>
    <property type="evidence" value="ECO:0007669"/>
    <property type="project" value="UniProtKB-EC"/>
</dbReference>
<dbReference type="PROSITE" id="PS00076">
    <property type="entry name" value="PYRIDINE_REDOX_1"/>
    <property type="match status" value="1"/>
</dbReference>
<feature type="binding site" evidence="9">
    <location>
        <position position="387"/>
    </location>
    <ligand>
        <name>FAD</name>
        <dbReference type="ChEBI" id="CHEBI:57692"/>
    </ligand>
</feature>
<protein>
    <recommendedName>
        <fullName evidence="12">Glutathione reductase</fullName>
        <ecNumber evidence="12">1.8.1.7</ecNumber>
    </recommendedName>
</protein>
<dbReference type="PRINTS" id="PR00368">
    <property type="entry name" value="FADPNR"/>
</dbReference>
<keyword evidence="4 9" id="KW-0274">FAD</keyword>
<evidence type="ECO:0000256" key="7">
    <source>
        <dbReference type="ARBA" id="ARBA00023284"/>
    </source>
</evidence>
<comment type="function">
    <text evidence="12">Catalyzes the reduction of glutathione disulfide (GSSG) to reduced glutathione (GSH). Constitutes the major mechanism to maintain a high GSH:GSSG ratio in the cytosol.</text>
</comment>
<keyword evidence="7 11" id="KW-0676">Redox-active center</keyword>
<dbReference type="PANTHER" id="PTHR42737:SF2">
    <property type="entry name" value="GLUTATHIONE REDUCTASE"/>
    <property type="match status" value="1"/>
</dbReference>
<evidence type="ECO:0000256" key="2">
    <source>
        <dbReference type="ARBA" id="ARBA00011738"/>
    </source>
</evidence>
<feature type="signal peptide" evidence="13">
    <location>
        <begin position="1"/>
        <end position="20"/>
    </location>
</feature>
<keyword evidence="3 11" id="KW-0285">Flavoprotein</keyword>
<dbReference type="FunFam" id="3.50.50.60:FF:000235">
    <property type="entry name" value="Glutathione reductase"/>
    <property type="match status" value="1"/>
</dbReference>
<comment type="similarity">
    <text evidence="1 11">Belongs to the class-I pyridine nucleotide-disulfide oxidoreductase family.</text>
</comment>
<dbReference type="NCBIfam" id="TIGR01421">
    <property type="entry name" value="gluta_reduc_1"/>
    <property type="match status" value="1"/>
</dbReference>
<dbReference type="PRINTS" id="PR00411">
    <property type="entry name" value="PNDRDTASEI"/>
</dbReference>
<evidence type="ECO:0000259" key="15">
    <source>
        <dbReference type="Pfam" id="PF07992"/>
    </source>
</evidence>
<feature type="chain" id="PRO_5031125160" description="Glutathione reductase" evidence="13">
    <location>
        <begin position="21"/>
        <end position="567"/>
    </location>
</feature>
<keyword evidence="6" id="KW-1015">Disulfide bond</keyword>
<keyword evidence="9" id="KW-0547">Nucleotide-binding</keyword>
<comment type="subcellular location">
    <subcellularLocation>
        <location evidence="12">Cytoplasm</location>
    </subcellularLocation>
</comment>
<feature type="disulfide bond" description="Redox-active" evidence="10">
    <location>
        <begin position="115"/>
        <end position="120"/>
    </location>
</feature>
<comment type="catalytic activity">
    <reaction evidence="12">
        <text>2 glutathione + NADP(+) = glutathione disulfide + NADPH + H(+)</text>
        <dbReference type="Rhea" id="RHEA:11740"/>
        <dbReference type="ChEBI" id="CHEBI:15378"/>
        <dbReference type="ChEBI" id="CHEBI:57783"/>
        <dbReference type="ChEBI" id="CHEBI:57925"/>
        <dbReference type="ChEBI" id="CHEBI:58297"/>
        <dbReference type="ChEBI" id="CHEBI:58349"/>
        <dbReference type="EC" id="1.8.1.7"/>
    </reaction>
</comment>
<keyword evidence="9" id="KW-0520">NAD</keyword>
<gene>
    <name evidence="16" type="ORF">CHYS00102_LOCUS4701</name>
</gene>
<name>A0A7S1FMC8_9STRA</name>
<evidence type="ECO:0000256" key="3">
    <source>
        <dbReference type="ARBA" id="ARBA00022630"/>
    </source>
</evidence>
<dbReference type="FunFam" id="3.30.390.30:FF:000003">
    <property type="entry name" value="Glutathione reductase"/>
    <property type="match status" value="1"/>
</dbReference>
<evidence type="ECO:0000256" key="8">
    <source>
        <dbReference type="PIRSR" id="PIRSR000350-2"/>
    </source>
</evidence>
<dbReference type="Pfam" id="PF07992">
    <property type="entry name" value="Pyr_redox_2"/>
    <property type="match status" value="1"/>
</dbReference>
<dbReference type="SUPFAM" id="SSF55424">
    <property type="entry name" value="FAD/NAD-linked reductases, dimerisation (C-terminal) domain"/>
    <property type="match status" value="1"/>
</dbReference>
<feature type="domain" description="Pyridine nucleotide-disulphide oxidoreductase dimerisation" evidence="14">
    <location>
        <begin position="425"/>
        <end position="539"/>
    </location>
</feature>
<evidence type="ECO:0000256" key="6">
    <source>
        <dbReference type="ARBA" id="ARBA00023157"/>
    </source>
</evidence>
<proteinExistence type="inferred from homology"/>
<feature type="binding site" evidence="9">
    <location>
        <position position="346"/>
    </location>
    <ligand>
        <name>FAD</name>
        <dbReference type="ChEBI" id="CHEBI:57692"/>
    </ligand>
</feature>
<evidence type="ECO:0000256" key="5">
    <source>
        <dbReference type="ARBA" id="ARBA00023002"/>
    </source>
</evidence>
<evidence type="ECO:0000256" key="4">
    <source>
        <dbReference type="ARBA" id="ARBA00022827"/>
    </source>
</evidence>
<dbReference type="Gene3D" id="3.30.390.30">
    <property type="match status" value="1"/>
</dbReference>
<dbReference type="InterPro" id="IPR046952">
    <property type="entry name" value="GSHR/TRXR-like"/>
</dbReference>
<dbReference type="GO" id="GO:0050661">
    <property type="term" value="F:NADP binding"/>
    <property type="evidence" value="ECO:0007669"/>
    <property type="project" value="InterPro"/>
</dbReference>
<dbReference type="Gene3D" id="3.50.50.60">
    <property type="entry name" value="FAD/NAD(P)-binding domain"/>
    <property type="match status" value="2"/>
</dbReference>
<dbReference type="EC" id="1.8.1.7" evidence="12"/>
<dbReference type="PANTHER" id="PTHR42737">
    <property type="entry name" value="GLUTATHIONE REDUCTASE"/>
    <property type="match status" value="1"/>
</dbReference>
<dbReference type="InterPro" id="IPR023753">
    <property type="entry name" value="FAD/NAD-binding_dom"/>
</dbReference>
<dbReference type="InterPro" id="IPR006322">
    <property type="entry name" value="Glutathione_Rdtase_euk/bac"/>
</dbReference>
<dbReference type="GO" id="GO:0034599">
    <property type="term" value="P:cellular response to oxidative stress"/>
    <property type="evidence" value="ECO:0007669"/>
    <property type="project" value="TreeGrafter"/>
</dbReference>
<dbReference type="GO" id="GO:0005739">
    <property type="term" value="C:mitochondrion"/>
    <property type="evidence" value="ECO:0007669"/>
    <property type="project" value="TreeGrafter"/>
</dbReference>
<organism evidence="16">
    <name type="scientific">Corethron hystrix</name>
    <dbReference type="NCBI Taxonomy" id="216773"/>
    <lineage>
        <taxon>Eukaryota</taxon>
        <taxon>Sar</taxon>
        <taxon>Stramenopiles</taxon>
        <taxon>Ochrophyta</taxon>
        <taxon>Bacillariophyta</taxon>
        <taxon>Coscinodiscophyceae</taxon>
        <taxon>Corethrophycidae</taxon>
        <taxon>Corethrales</taxon>
        <taxon>Corethraceae</taxon>
        <taxon>Corethron</taxon>
    </lineage>
</organism>
<evidence type="ECO:0000256" key="9">
    <source>
        <dbReference type="PIRSR" id="PIRSR000350-3"/>
    </source>
</evidence>
<comment type="subunit">
    <text evidence="2">Homodimer.</text>
</comment>
<dbReference type="AlphaFoldDB" id="A0A7S1FMC8"/>
<feature type="active site" description="Proton acceptor" evidence="8">
    <location>
        <position position="529"/>
    </location>
</feature>
<dbReference type="InterPro" id="IPR012999">
    <property type="entry name" value="Pyr_OxRdtase_I_AS"/>
</dbReference>
<feature type="binding site" evidence="9">
    <location>
        <begin position="256"/>
        <end position="263"/>
    </location>
    <ligand>
        <name>NAD(+)</name>
        <dbReference type="ChEBI" id="CHEBI:57540"/>
    </ligand>
</feature>
<keyword evidence="12" id="KW-0963">Cytoplasm</keyword>
<keyword evidence="12" id="KW-0521">NADP</keyword>
<dbReference type="InterPro" id="IPR001100">
    <property type="entry name" value="Pyr_nuc-diS_OxRdtase"/>
</dbReference>
<keyword evidence="13" id="KW-0732">Signal</keyword>
<dbReference type="Pfam" id="PF02852">
    <property type="entry name" value="Pyr_redox_dim"/>
    <property type="match status" value="1"/>
</dbReference>
<dbReference type="EMBL" id="HBFR01006536">
    <property type="protein sequence ID" value="CAD8877517.1"/>
    <property type="molecule type" value="Transcribed_RNA"/>
</dbReference>
<dbReference type="InterPro" id="IPR004099">
    <property type="entry name" value="Pyr_nucl-diS_OxRdtase_dimer"/>
</dbReference>
<dbReference type="GO" id="GO:0045454">
    <property type="term" value="P:cell redox homeostasis"/>
    <property type="evidence" value="ECO:0007669"/>
    <property type="project" value="InterPro"/>
</dbReference>
<reference evidence="16" key="1">
    <citation type="submission" date="2021-01" db="EMBL/GenBank/DDBJ databases">
        <authorList>
            <person name="Corre E."/>
            <person name="Pelletier E."/>
            <person name="Niang G."/>
            <person name="Scheremetjew M."/>
            <person name="Finn R."/>
            <person name="Kale V."/>
            <person name="Holt S."/>
            <person name="Cochrane G."/>
            <person name="Meng A."/>
            <person name="Brown T."/>
            <person name="Cohen L."/>
        </authorList>
    </citation>
    <scope>NUCLEOTIDE SEQUENCE</scope>
    <source>
        <strain evidence="16">308</strain>
    </source>
</reference>
<feature type="binding site" evidence="9">
    <location>
        <position position="124"/>
    </location>
    <ligand>
        <name>FAD</name>
        <dbReference type="ChEBI" id="CHEBI:57692"/>
    </ligand>
</feature>
<evidence type="ECO:0000256" key="11">
    <source>
        <dbReference type="RuleBase" id="RU003691"/>
    </source>
</evidence>
<feature type="domain" description="FAD/NAD(P)-binding" evidence="15">
    <location>
        <begin position="78"/>
        <end position="402"/>
    </location>
</feature>
<dbReference type="NCBIfam" id="NF004776">
    <property type="entry name" value="PRK06116.1"/>
    <property type="match status" value="1"/>
</dbReference>
<accession>A0A7S1FMC8</accession>
<evidence type="ECO:0000256" key="1">
    <source>
        <dbReference type="ARBA" id="ARBA00007532"/>
    </source>
</evidence>
<dbReference type="InterPro" id="IPR036188">
    <property type="entry name" value="FAD/NAD-bd_sf"/>
</dbReference>
<dbReference type="GO" id="GO:0005829">
    <property type="term" value="C:cytosol"/>
    <property type="evidence" value="ECO:0007669"/>
    <property type="project" value="TreeGrafter"/>
</dbReference>
<dbReference type="SUPFAM" id="SSF51905">
    <property type="entry name" value="FAD/NAD(P)-binding domain"/>
    <property type="match status" value="1"/>
</dbReference>
<evidence type="ECO:0000256" key="10">
    <source>
        <dbReference type="PIRSR" id="PIRSR000350-4"/>
    </source>
</evidence>
<evidence type="ECO:0000259" key="14">
    <source>
        <dbReference type="Pfam" id="PF02852"/>
    </source>
</evidence>
<sequence>MATFLFSVLLLPSFSGGSEAFSHLVGHNASVFVRPSRGSRGSILSALASQEGRLSQSSTISATAVRASSDTVSTVEDYDLLIIGAGSGGIASARRAATYGAKVGVIEKGRLGGTCVNAGCVPKKVMWNAASVAEMLHDMHHYGFSGINGVAFHWSHIKEARDKYIARLNGIYDNNLKNSGVDTIIGTASFVDASTVKVTSSDGRSESVIYTAKNILIAVGGRPSFPAAVDGVEALSISSDGFFELEDLPKKAVVVGAGYIAVELAGVLQALGTDTHLVLRKTKALREFDPIIVENLDAEMIRQGINIYRDTDGVKSITSDGHNLKTVKLVNGEVITDIDTVIIATGRMPLVEDLNLSSAGIEQKLSGHIIVDEYSATSALNVYAVGDVCGNVELTPMAIAAGRRLSDRLFGPDEWKDAKVSYEYVPTVVFSHPPIGTIGLTELQAIEKYGKENIKIYSSRFSNLYYGTFPWEYDDKPKTAVKLVCAGQEELVVGLHVVGMGADEMLQGFGVAMKMGATKADFDACVAIHPTASEELVTLAPWGLQKQVSGAKVSTLNGAPPPQPEGL</sequence>
<evidence type="ECO:0000256" key="13">
    <source>
        <dbReference type="SAM" id="SignalP"/>
    </source>
</evidence>
<comment type="cofactor">
    <cofactor evidence="9">
        <name>FAD</name>
        <dbReference type="ChEBI" id="CHEBI:57692"/>
    </cofactor>
    <text evidence="9">Binds 1 FAD per subunit.</text>
</comment>
<keyword evidence="5 11" id="KW-0560">Oxidoreductase</keyword>
<dbReference type="GO" id="GO:0006749">
    <property type="term" value="P:glutathione metabolic process"/>
    <property type="evidence" value="ECO:0007669"/>
    <property type="project" value="InterPro"/>
</dbReference>
<dbReference type="GO" id="GO:0050660">
    <property type="term" value="F:flavin adenine dinucleotide binding"/>
    <property type="evidence" value="ECO:0007669"/>
    <property type="project" value="InterPro"/>
</dbReference>
<evidence type="ECO:0000256" key="12">
    <source>
        <dbReference type="RuleBase" id="RU365016"/>
    </source>
</evidence>